<dbReference type="SUPFAM" id="SSF75217">
    <property type="entry name" value="alpha/beta knot"/>
    <property type="match status" value="1"/>
</dbReference>
<dbReference type="EMBL" id="AP019769">
    <property type="protein sequence ID" value="BBL45249.1"/>
    <property type="molecule type" value="Genomic_DNA"/>
</dbReference>
<organism evidence="5 6">
    <name type="scientific">Nanobdella aerobiophila</name>
    <dbReference type="NCBI Taxonomy" id="2586965"/>
    <lineage>
        <taxon>Archaea</taxon>
        <taxon>Nanobdellota</taxon>
        <taxon>Nanobdellia</taxon>
        <taxon>Nanobdellales</taxon>
        <taxon>Nanobdellaceae</taxon>
        <taxon>Nanobdella</taxon>
    </lineage>
</organism>
<dbReference type="InterPro" id="IPR029028">
    <property type="entry name" value="Alpha/beta_knot_MTases"/>
</dbReference>
<evidence type="ECO:0000256" key="4">
    <source>
        <dbReference type="ARBA" id="ARBA00022691"/>
    </source>
</evidence>
<evidence type="ECO:0000256" key="3">
    <source>
        <dbReference type="ARBA" id="ARBA00022679"/>
    </source>
</evidence>
<dbReference type="InterPro" id="IPR029026">
    <property type="entry name" value="tRNA_m1G_MTases_N"/>
</dbReference>
<name>A0A915WRH5_9ARCH</name>
<gene>
    <name evidence="5" type="ORF">MJ1_0072</name>
</gene>
<keyword evidence="3" id="KW-0808">Transferase</keyword>
<dbReference type="Gene3D" id="3.40.1280.10">
    <property type="match status" value="1"/>
</dbReference>
<keyword evidence="6" id="KW-1185">Reference proteome</keyword>
<dbReference type="GO" id="GO:0030488">
    <property type="term" value="P:tRNA methylation"/>
    <property type="evidence" value="ECO:0007669"/>
    <property type="project" value="TreeGrafter"/>
</dbReference>
<dbReference type="PANTHER" id="PTHR40703:SF1">
    <property type="entry name" value="TRNA (PSEUDOURIDINE(54)-N(1))-METHYLTRANSFERASE"/>
    <property type="match status" value="1"/>
</dbReference>
<dbReference type="RefSeq" id="WP_258393290.1">
    <property type="nucleotide sequence ID" value="NZ_AP019769.1"/>
</dbReference>
<dbReference type="KEGG" id="naer:MJ1_0072"/>
<evidence type="ECO:0000313" key="6">
    <source>
        <dbReference type="Proteomes" id="UP001055553"/>
    </source>
</evidence>
<sequence length="199" mass="23742">MRNFIFYSNTININGNFNDIHTNRIDIAINSIIHAFFISNGIRKHINFNLFINNSDYRLIKIESNINTPWSKKDILKLLSLSLIKFNKKKIKNPFPGIYVDKIRFIDLLNSYKENNIYLLDRKGEYIEDVEIKNPVFIIGDFLGIPKEIKKEIKDMVIQISLGDINYFSSQVIMILNYYLDRMDYYKDYWDTSYKFKYG</sequence>
<dbReference type="Proteomes" id="UP001055553">
    <property type="component" value="Chromosome"/>
</dbReference>
<reference evidence="6" key="1">
    <citation type="journal article" date="2022" name="Int. J. Syst. Evol. Microbiol.">
        <title>Nanobdella aerobiophila gen. nov., sp. nov., a thermoacidophilic, obligate ectosymbiotic archaeon, and proposal of Nanobdellaceae fam. nov., Nanobdellales ord. nov. and Nanobdellia class. nov.</title>
        <authorList>
            <person name="Kato S."/>
            <person name="Ogasawara A."/>
            <person name="Itoh T."/>
            <person name="Sakai H.D."/>
            <person name="Shimizu M."/>
            <person name="Yuki M."/>
            <person name="Kaneko M."/>
            <person name="Takashina T."/>
            <person name="Ohkuma M."/>
        </authorList>
    </citation>
    <scope>NUCLEOTIDE SEQUENCE [LARGE SCALE GENOMIC DNA]</scope>
    <source>
        <strain evidence="6">MJ1</strain>
    </source>
</reference>
<dbReference type="Pfam" id="PF04013">
    <property type="entry name" value="Methyltrn_RNA_2"/>
    <property type="match status" value="1"/>
</dbReference>
<dbReference type="GeneID" id="74568024"/>
<keyword evidence="4" id="KW-0949">S-adenosyl-L-methionine</keyword>
<evidence type="ECO:0000256" key="2">
    <source>
        <dbReference type="ARBA" id="ARBA00022603"/>
    </source>
</evidence>
<accession>A0A915WRH5</accession>
<dbReference type="GO" id="GO:0008757">
    <property type="term" value="F:S-adenosylmethionine-dependent methyltransferase activity"/>
    <property type="evidence" value="ECO:0007669"/>
    <property type="project" value="TreeGrafter"/>
</dbReference>
<proteinExistence type="predicted"/>
<dbReference type="AlphaFoldDB" id="A0A915WRH5"/>
<keyword evidence="2" id="KW-0489">Methyltransferase</keyword>
<evidence type="ECO:0000313" key="5">
    <source>
        <dbReference type="EMBL" id="BBL45249.1"/>
    </source>
</evidence>
<protein>
    <submittedName>
        <fullName evidence="5">tRNA (Pseudouridine-N1)-methyltransferase</fullName>
    </submittedName>
</protein>
<evidence type="ECO:0000256" key="1">
    <source>
        <dbReference type="ARBA" id="ARBA00022490"/>
    </source>
</evidence>
<dbReference type="InterPro" id="IPR007158">
    <property type="entry name" value="TrmY"/>
</dbReference>
<keyword evidence="1" id="KW-0963">Cytoplasm</keyword>
<dbReference type="GO" id="GO:0008175">
    <property type="term" value="F:tRNA methyltransferase activity"/>
    <property type="evidence" value="ECO:0007669"/>
    <property type="project" value="InterPro"/>
</dbReference>
<dbReference type="PANTHER" id="PTHR40703">
    <property type="entry name" value="TRNA (PSEUDOURIDINE(54)-N(1))-METHYLTRANSFERASE"/>
    <property type="match status" value="1"/>
</dbReference>